<name>A0ABU1M273_9BURK</name>
<dbReference type="EMBL" id="JAVDRP010000033">
    <property type="protein sequence ID" value="MDR6413103.1"/>
    <property type="molecule type" value="Genomic_DNA"/>
</dbReference>
<sequence length="654" mass="71881">MTAELVAGILELRAKNVKKRDILAQLGCTNGVFDRWGLRGGWSRLPHELTRTLSRMTDYEQHRDRIQKSLQALDYYQDELPVPAIQKKKLLTAEQLALALEAIASRCDLGQKRRGKYIDELGTLVGVPGGTLASWISSKGKLNAPVRNLRNLPGFVLQCERLIASFQQVGAMDTAEEIRCMVLSDRRPITAAHLVEVLLEIAGGSKDSLREMAIQRKLDPDVLESLVTSGGELQVIEALAELPGYSEYADELAMVLSALGHEWQATSLPTPQIPASEFLEQARERFGALVGVARGLASLPVGDQDAMASQAGLSPLLIKTLFGKDGGPRTLDEVMERLSGLEKHQIRAVTDLVRRIGEKYASAPRRGPEIPLQRIDIPPSINAAIRTLLVSPGGVDPGPRVRGRLARIYGKSAELVRAPRTYAHDRQRQILRWLCTSLKAKFPDSVEVQAYFDPLRSEIVLSSNLTAVNKRIKQFLGDGGVYRLIGEMRTSDETALNPREARHMHKLGRRLERRADEAGGPWARAVLDAMANCRFSIPVRGYMATHGRRQLDMHAERRIKNYLTSLGQGVELALLAGTMRPCGSCATDLDLPGHVSRGPYWHSAAGLHGIDIEGAIAQDQRRGFGTAVTLTRAERMTLDCNTDSDSDVSDDSGG</sequence>
<dbReference type="Proteomes" id="UP001264340">
    <property type="component" value="Unassembled WGS sequence"/>
</dbReference>
<evidence type="ECO:0000313" key="1">
    <source>
        <dbReference type="EMBL" id="MDR6413103.1"/>
    </source>
</evidence>
<organism evidence="1 2">
    <name type="scientific">Paraburkholderia terricola</name>
    <dbReference type="NCBI Taxonomy" id="169427"/>
    <lineage>
        <taxon>Bacteria</taxon>
        <taxon>Pseudomonadati</taxon>
        <taxon>Pseudomonadota</taxon>
        <taxon>Betaproteobacteria</taxon>
        <taxon>Burkholderiales</taxon>
        <taxon>Burkholderiaceae</taxon>
        <taxon>Paraburkholderia</taxon>
    </lineage>
</organism>
<gene>
    <name evidence="1" type="ORF">J2804_006540</name>
</gene>
<dbReference type="RefSeq" id="WP_310127542.1">
    <property type="nucleotide sequence ID" value="NZ_JAVDQV010000026.1"/>
</dbReference>
<accession>A0ABU1M273</accession>
<proteinExistence type="predicted"/>
<protein>
    <submittedName>
        <fullName evidence="1">Uncharacterized protein</fullName>
    </submittedName>
</protein>
<evidence type="ECO:0000313" key="2">
    <source>
        <dbReference type="Proteomes" id="UP001264340"/>
    </source>
</evidence>
<comment type="caution">
    <text evidence="1">The sequence shown here is derived from an EMBL/GenBank/DDBJ whole genome shotgun (WGS) entry which is preliminary data.</text>
</comment>
<reference evidence="1 2" key="1">
    <citation type="submission" date="2023-07" db="EMBL/GenBank/DDBJ databases">
        <title>Sorghum-associated microbial communities from plants grown in Nebraska, USA.</title>
        <authorList>
            <person name="Schachtman D."/>
        </authorList>
    </citation>
    <scope>NUCLEOTIDE SEQUENCE [LARGE SCALE GENOMIC DNA]</scope>
    <source>
        <strain evidence="1 2">DS1316</strain>
    </source>
</reference>
<keyword evidence="2" id="KW-1185">Reference proteome</keyword>